<organism evidence="1 2">
    <name type="scientific">Elysia marginata</name>
    <dbReference type="NCBI Taxonomy" id="1093978"/>
    <lineage>
        <taxon>Eukaryota</taxon>
        <taxon>Metazoa</taxon>
        <taxon>Spiralia</taxon>
        <taxon>Lophotrochozoa</taxon>
        <taxon>Mollusca</taxon>
        <taxon>Gastropoda</taxon>
        <taxon>Heterobranchia</taxon>
        <taxon>Euthyneura</taxon>
        <taxon>Panpulmonata</taxon>
        <taxon>Sacoglossa</taxon>
        <taxon>Placobranchoidea</taxon>
        <taxon>Plakobranchidae</taxon>
        <taxon>Elysia</taxon>
    </lineage>
</organism>
<reference evidence="1 2" key="1">
    <citation type="journal article" date="2021" name="Elife">
        <title>Chloroplast acquisition without the gene transfer in kleptoplastic sea slugs, Plakobranchus ocellatus.</title>
        <authorList>
            <person name="Maeda T."/>
            <person name="Takahashi S."/>
            <person name="Yoshida T."/>
            <person name="Shimamura S."/>
            <person name="Takaki Y."/>
            <person name="Nagai Y."/>
            <person name="Toyoda A."/>
            <person name="Suzuki Y."/>
            <person name="Arimoto A."/>
            <person name="Ishii H."/>
            <person name="Satoh N."/>
            <person name="Nishiyama T."/>
            <person name="Hasebe M."/>
            <person name="Maruyama T."/>
            <person name="Minagawa J."/>
            <person name="Obokata J."/>
            <person name="Shigenobu S."/>
        </authorList>
    </citation>
    <scope>NUCLEOTIDE SEQUENCE [LARGE SCALE GENOMIC DNA]</scope>
</reference>
<dbReference type="Proteomes" id="UP000762676">
    <property type="component" value="Unassembled WGS sequence"/>
</dbReference>
<evidence type="ECO:0000313" key="2">
    <source>
        <dbReference type="Proteomes" id="UP000762676"/>
    </source>
</evidence>
<gene>
    <name evidence="1" type="ORF">ElyMa_002513300</name>
</gene>
<sequence length="129" mass="14925">MRNQDSNPGPPGPKAECHEMEKHDRENVFYVLKASLSTLHNIARCTGVKYYFKEIKTAEADSSQISPWTSIRLFFHKTDQVVDARRSCVSHQCPHNFVAFGLLRLRVPWVESHSNSVWVLDDNLKHNIY</sequence>
<keyword evidence="2" id="KW-1185">Reference proteome</keyword>
<dbReference type="EMBL" id="BMAT01005148">
    <property type="protein sequence ID" value="GFR88268.1"/>
    <property type="molecule type" value="Genomic_DNA"/>
</dbReference>
<dbReference type="AlphaFoldDB" id="A0AAV4GR49"/>
<accession>A0AAV4GR49</accession>
<evidence type="ECO:0000313" key="1">
    <source>
        <dbReference type="EMBL" id="GFR88268.1"/>
    </source>
</evidence>
<protein>
    <submittedName>
        <fullName evidence="1">Uncharacterized protein</fullName>
    </submittedName>
</protein>
<proteinExistence type="predicted"/>
<comment type="caution">
    <text evidence="1">The sequence shown here is derived from an EMBL/GenBank/DDBJ whole genome shotgun (WGS) entry which is preliminary data.</text>
</comment>
<name>A0AAV4GR49_9GAST</name>